<dbReference type="EMBL" id="JACIHI010000001">
    <property type="protein sequence ID" value="MBB4437268.1"/>
    <property type="molecule type" value="Genomic_DNA"/>
</dbReference>
<comment type="caution">
    <text evidence="1">The sequence shown here is derived from an EMBL/GenBank/DDBJ whole genome shotgun (WGS) entry which is preliminary data.</text>
</comment>
<evidence type="ECO:0000313" key="1">
    <source>
        <dbReference type="EMBL" id="MBB4437268.1"/>
    </source>
</evidence>
<evidence type="ECO:0000313" key="2">
    <source>
        <dbReference type="Proteomes" id="UP000533724"/>
    </source>
</evidence>
<accession>A0A7W6UFJ4</accession>
<dbReference type="AlphaFoldDB" id="A0A7W6UFJ4"/>
<reference evidence="1 2" key="1">
    <citation type="submission" date="2020-08" db="EMBL/GenBank/DDBJ databases">
        <title>Genomic Encyclopedia of Type Strains, Phase IV (KMG-V): Genome sequencing to study the core and pangenomes of soil and plant-associated prokaryotes.</title>
        <authorList>
            <person name="Whitman W."/>
        </authorList>
    </citation>
    <scope>NUCLEOTIDE SEQUENCE [LARGE SCALE GENOMIC DNA]</scope>
    <source>
        <strain evidence="1 2">SEMIA 414</strain>
    </source>
</reference>
<proteinExistence type="predicted"/>
<organism evidence="1 2">
    <name type="scientific">Rhizobium esperanzae</name>
    <dbReference type="NCBI Taxonomy" id="1967781"/>
    <lineage>
        <taxon>Bacteria</taxon>
        <taxon>Pseudomonadati</taxon>
        <taxon>Pseudomonadota</taxon>
        <taxon>Alphaproteobacteria</taxon>
        <taxon>Hyphomicrobiales</taxon>
        <taxon>Rhizobiaceae</taxon>
        <taxon>Rhizobium/Agrobacterium group</taxon>
        <taxon>Rhizobium</taxon>
    </lineage>
</organism>
<name>A0A7W6UFJ4_9HYPH</name>
<dbReference type="Proteomes" id="UP000533724">
    <property type="component" value="Unassembled WGS sequence"/>
</dbReference>
<gene>
    <name evidence="1" type="ORF">GGE15_000499</name>
</gene>
<sequence>MAFDVNDVVIGGATGSDRCDKSITANARSVFVRGVCQKAEVASGPSIEAPHAFFDGFTSRSRAALQQCDESIIVLTRRRAGSKQSHGNQYCYDTRAHNYIIPLITH</sequence>
<protein>
    <submittedName>
        <fullName evidence="1">Uncharacterized protein</fullName>
    </submittedName>
</protein>